<evidence type="ECO:0000313" key="10">
    <source>
        <dbReference type="Proteomes" id="UP000282195"/>
    </source>
</evidence>
<feature type="transmembrane region" description="Helical" evidence="8">
    <location>
        <begin position="186"/>
        <end position="206"/>
    </location>
</feature>
<evidence type="ECO:0000256" key="3">
    <source>
        <dbReference type="ARBA" id="ARBA00022475"/>
    </source>
</evidence>
<dbReference type="CDD" id="cd06579">
    <property type="entry name" value="TM_PBP1_transp_AraH_like"/>
    <property type="match status" value="1"/>
</dbReference>
<evidence type="ECO:0000256" key="6">
    <source>
        <dbReference type="ARBA" id="ARBA00022989"/>
    </source>
</evidence>
<keyword evidence="2" id="KW-0813">Transport</keyword>
<protein>
    <submittedName>
        <fullName evidence="9">ABC transporter permease</fullName>
    </submittedName>
</protein>
<proteinExistence type="predicted"/>
<dbReference type="RefSeq" id="WP_120708379.1">
    <property type="nucleotide sequence ID" value="NZ_CP032695.1"/>
</dbReference>
<evidence type="ECO:0000256" key="7">
    <source>
        <dbReference type="ARBA" id="ARBA00023136"/>
    </source>
</evidence>
<dbReference type="OrthoDB" id="7028789at2"/>
<dbReference type="EMBL" id="CP032695">
    <property type="protein sequence ID" value="AYG63476.1"/>
    <property type="molecule type" value="Genomic_DNA"/>
</dbReference>
<gene>
    <name evidence="9" type="ORF">CCGE525_33035</name>
</gene>
<sequence>MSVDIQFAPAADLATKETPIRSAGNVAATALRFGSLIAFAVILAVFSLTAPYFLSIGNIGNVLGQSAISGVLAIGLTVVLIAGGANVVTGGIDLSLAANMGLSAAVYASLLQLGYGDPVVIVATLLVGLAIGAVNAAAVVLAGIVPLLATLAVMNIVAGLELVLTQNTVLPASSDFLTALSASDGFGIPVLAYVLLGFAAVAAVIVQNTPLGLRLYAVGEFPDAARAAGLPLKRLLAGAFVASGLCGGIAGILSVSYLSGSTTGSGEMLLPVVITALLGSVFSRRLVPTITGTLLSALLVGFLVNGFQLLNLPSTLVSGIQGLLILIVVSATTLLRKREI</sequence>
<keyword evidence="5 8" id="KW-0812">Transmembrane</keyword>
<keyword evidence="3" id="KW-1003">Cell membrane</keyword>
<feature type="transmembrane region" description="Helical" evidence="8">
    <location>
        <begin position="316"/>
        <end position="335"/>
    </location>
</feature>
<dbReference type="KEGG" id="rjg:CCGE525_33035"/>
<evidence type="ECO:0000256" key="1">
    <source>
        <dbReference type="ARBA" id="ARBA00004651"/>
    </source>
</evidence>
<feature type="transmembrane region" description="Helical" evidence="8">
    <location>
        <begin position="147"/>
        <end position="166"/>
    </location>
</feature>
<comment type="subcellular location">
    <subcellularLocation>
        <location evidence="1">Cell membrane</location>
        <topology evidence="1">Multi-pass membrane protein</topology>
    </subcellularLocation>
</comment>
<name>A0A387G7L4_9HYPH</name>
<evidence type="ECO:0000256" key="2">
    <source>
        <dbReference type="ARBA" id="ARBA00022448"/>
    </source>
</evidence>
<feature type="transmembrane region" description="Helical" evidence="8">
    <location>
        <begin position="66"/>
        <end position="87"/>
    </location>
</feature>
<dbReference type="AlphaFoldDB" id="A0A387G7L4"/>
<dbReference type="GO" id="GO:0005886">
    <property type="term" value="C:plasma membrane"/>
    <property type="evidence" value="ECO:0007669"/>
    <property type="project" value="UniProtKB-SubCell"/>
</dbReference>
<keyword evidence="9" id="KW-0614">Plasmid</keyword>
<dbReference type="InterPro" id="IPR001851">
    <property type="entry name" value="ABC_transp_permease"/>
</dbReference>
<keyword evidence="7 8" id="KW-0472">Membrane</keyword>
<dbReference type="PANTHER" id="PTHR32196">
    <property type="entry name" value="ABC TRANSPORTER PERMEASE PROTEIN YPHD-RELATED-RELATED"/>
    <property type="match status" value="1"/>
</dbReference>
<keyword evidence="6 8" id="KW-1133">Transmembrane helix</keyword>
<evidence type="ECO:0000256" key="8">
    <source>
        <dbReference type="SAM" id="Phobius"/>
    </source>
</evidence>
<keyword evidence="4" id="KW-0997">Cell inner membrane</keyword>
<dbReference type="Pfam" id="PF02653">
    <property type="entry name" value="BPD_transp_2"/>
    <property type="match status" value="1"/>
</dbReference>
<organism evidence="9 10">
    <name type="scientific">Rhizobium jaguaris</name>
    <dbReference type="NCBI Taxonomy" id="1312183"/>
    <lineage>
        <taxon>Bacteria</taxon>
        <taxon>Pseudomonadati</taxon>
        <taxon>Pseudomonadota</taxon>
        <taxon>Alphaproteobacteria</taxon>
        <taxon>Hyphomicrobiales</taxon>
        <taxon>Rhizobiaceae</taxon>
        <taxon>Rhizobium/Agrobacterium group</taxon>
        <taxon>Rhizobium</taxon>
    </lineage>
</organism>
<keyword evidence="10" id="KW-1185">Reference proteome</keyword>
<reference evidence="9 10" key="1">
    <citation type="submission" date="2018-10" db="EMBL/GenBank/DDBJ databases">
        <title>Rhizobium etli, R. leguminosarum and a new Rhizobium genospecies from Phaseolus dumosus.</title>
        <authorList>
            <person name="Ramirez-Puebla S.T."/>
            <person name="Rogel-Hernandez M.A."/>
            <person name="Guerrero G."/>
            <person name="Ormeno-Orrillo E."/>
            <person name="Martinez-Romero J.C."/>
            <person name="Negrete-Yankelevich S."/>
            <person name="Martinez-Romero E."/>
        </authorList>
    </citation>
    <scope>NUCLEOTIDE SEQUENCE [LARGE SCALE GENOMIC DNA]</scope>
    <source>
        <strain evidence="9 10">CCGE525</strain>
        <plasmid evidence="10">prccge525c</plasmid>
    </source>
</reference>
<feature type="transmembrane region" description="Helical" evidence="8">
    <location>
        <begin position="119"/>
        <end position="140"/>
    </location>
</feature>
<dbReference type="Proteomes" id="UP000282195">
    <property type="component" value="Plasmid pRCCGE525c"/>
</dbReference>
<evidence type="ECO:0000256" key="4">
    <source>
        <dbReference type="ARBA" id="ARBA00022519"/>
    </source>
</evidence>
<feature type="transmembrane region" description="Helical" evidence="8">
    <location>
        <begin position="289"/>
        <end position="310"/>
    </location>
</feature>
<feature type="transmembrane region" description="Helical" evidence="8">
    <location>
        <begin position="264"/>
        <end position="282"/>
    </location>
</feature>
<evidence type="ECO:0000313" key="9">
    <source>
        <dbReference type="EMBL" id="AYG63476.1"/>
    </source>
</evidence>
<evidence type="ECO:0000256" key="5">
    <source>
        <dbReference type="ARBA" id="ARBA00022692"/>
    </source>
</evidence>
<dbReference type="GO" id="GO:0022857">
    <property type="term" value="F:transmembrane transporter activity"/>
    <property type="evidence" value="ECO:0007669"/>
    <property type="project" value="InterPro"/>
</dbReference>
<dbReference type="PANTHER" id="PTHR32196:SF21">
    <property type="entry name" value="ABC TRANSPORTER PERMEASE PROTEIN YPHD-RELATED"/>
    <property type="match status" value="1"/>
</dbReference>
<accession>A0A387G7L4</accession>
<geneLocation type="plasmid" evidence="10">
    <name>prccge525c</name>
</geneLocation>
<feature type="transmembrane region" description="Helical" evidence="8">
    <location>
        <begin position="235"/>
        <end position="258"/>
    </location>
</feature>
<feature type="transmembrane region" description="Helical" evidence="8">
    <location>
        <begin position="30"/>
        <end position="54"/>
    </location>
</feature>